<reference evidence="1 2" key="1">
    <citation type="journal article" date="2020" name="Phytopathology">
        <title>Genome Sequence Resources of Colletotrichum truncatum, C. plurivorum, C. musicola, and C. sojae: Four Species Pathogenic to Soybean (Glycine max).</title>
        <authorList>
            <person name="Rogerio F."/>
            <person name="Boufleur T.R."/>
            <person name="Ciampi-Guillardi M."/>
            <person name="Sukno S.A."/>
            <person name="Thon M.R."/>
            <person name="Massola Junior N.S."/>
            <person name="Baroncelli R."/>
        </authorList>
    </citation>
    <scope>NUCLEOTIDE SEQUENCE [LARGE SCALE GENOMIC DNA]</scope>
    <source>
        <strain evidence="1 2">CMES1059</strain>
    </source>
</reference>
<evidence type="ECO:0000313" key="1">
    <source>
        <dbReference type="EMBL" id="KAL0930627.1"/>
    </source>
</evidence>
<accession>A0ACC3YFK1</accession>
<gene>
    <name evidence="1" type="ORF">CTRU02_214702</name>
</gene>
<name>A0ACC3YFK1_COLTU</name>
<dbReference type="Proteomes" id="UP000805649">
    <property type="component" value="Unassembled WGS sequence"/>
</dbReference>
<comment type="caution">
    <text evidence="1">The sequence shown here is derived from an EMBL/GenBank/DDBJ whole genome shotgun (WGS) entry which is preliminary data.</text>
</comment>
<evidence type="ECO:0000313" key="2">
    <source>
        <dbReference type="Proteomes" id="UP000805649"/>
    </source>
</evidence>
<protein>
    <submittedName>
        <fullName evidence="1">Uncharacterized protein</fullName>
    </submittedName>
</protein>
<proteinExistence type="predicted"/>
<sequence>MDHHILFPTANSTLPRTFFVDTFVIPNTVAPLVGLGEQRRCRPPVENVFRYNLNVPRISDPVEHGAYEHAARRTSERLSKTTRATVKKPAYANTVLSTTGL</sequence>
<dbReference type="EMBL" id="VUJX02000011">
    <property type="protein sequence ID" value="KAL0930627.1"/>
    <property type="molecule type" value="Genomic_DNA"/>
</dbReference>
<keyword evidence="2" id="KW-1185">Reference proteome</keyword>
<organism evidence="1 2">
    <name type="scientific">Colletotrichum truncatum</name>
    <name type="common">Anthracnose fungus</name>
    <name type="synonym">Colletotrichum capsici</name>
    <dbReference type="NCBI Taxonomy" id="5467"/>
    <lineage>
        <taxon>Eukaryota</taxon>
        <taxon>Fungi</taxon>
        <taxon>Dikarya</taxon>
        <taxon>Ascomycota</taxon>
        <taxon>Pezizomycotina</taxon>
        <taxon>Sordariomycetes</taxon>
        <taxon>Hypocreomycetidae</taxon>
        <taxon>Glomerellales</taxon>
        <taxon>Glomerellaceae</taxon>
        <taxon>Colletotrichum</taxon>
        <taxon>Colletotrichum truncatum species complex</taxon>
    </lineage>
</organism>